<reference evidence="1" key="1">
    <citation type="journal article" date="2015" name="Nature">
        <title>Complex archaea that bridge the gap between prokaryotes and eukaryotes.</title>
        <authorList>
            <person name="Spang A."/>
            <person name="Saw J.H."/>
            <person name="Jorgensen S.L."/>
            <person name="Zaremba-Niedzwiedzka K."/>
            <person name="Martijn J."/>
            <person name="Lind A.E."/>
            <person name="van Eijk R."/>
            <person name="Schleper C."/>
            <person name="Guy L."/>
            <person name="Ettema T.J."/>
        </authorList>
    </citation>
    <scope>NUCLEOTIDE SEQUENCE</scope>
</reference>
<organism evidence="1">
    <name type="scientific">marine sediment metagenome</name>
    <dbReference type="NCBI Taxonomy" id="412755"/>
    <lineage>
        <taxon>unclassified sequences</taxon>
        <taxon>metagenomes</taxon>
        <taxon>ecological metagenomes</taxon>
    </lineage>
</organism>
<comment type="caution">
    <text evidence="1">The sequence shown here is derived from an EMBL/GenBank/DDBJ whole genome shotgun (WGS) entry which is preliminary data.</text>
</comment>
<accession>A0A0F9UNG8</accession>
<dbReference type="AlphaFoldDB" id="A0A0F9UNG8"/>
<proteinExistence type="predicted"/>
<protein>
    <submittedName>
        <fullName evidence="1">Uncharacterized protein</fullName>
    </submittedName>
</protein>
<sequence>MRDLTRDEAISVLTSGVEELQALASKIERALWGLRSSKSEIQRLTSQISTSVQQIRLESIRISERVFDVVKVD</sequence>
<dbReference type="EMBL" id="LAZR01000898">
    <property type="protein sequence ID" value="KKN55158.1"/>
    <property type="molecule type" value="Genomic_DNA"/>
</dbReference>
<name>A0A0F9UNG8_9ZZZZ</name>
<gene>
    <name evidence="1" type="ORF">LCGC14_0585300</name>
</gene>
<evidence type="ECO:0000313" key="1">
    <source>
        <dbReference type="EMBL" id="KKN55158.1"/>
    </source>
</evidence>